<dbReference type="InterPro" id="IPR023286">
    <property type="entry name" value="ABATE_dom_sf"/>
</dbReference>
<dbReference type="InterPro" id="IPR021005">
    <property type="entry name" value="Znf_CGNR"/>
</dbReference>
<dbReference type="Pfam" id="PF07336">
    <property type="entry name" value="ABATE"/>
    <property type="match status" value="1"/>
</dbReference>
<reference evidence="3" key="1">
    <citation type="journal article" date="2019" name="Int. J. Syst. Evol. Microbiol.">
        <title>The Global Catalogue of Microorganisms (GCM) 10K type strain sequencing project: providing services to taxonomists for standard genome sequencing and annotation.</title>
        <authorList>
            <consortium name="The Broad Institute Genomics Platform"/>
            <consortium name="The Broad Institute Genome Sequencing Center for Infectious Disease"/>
            <person name="Wu L."/>
            <person name="Ma J."/>
        </authorList>
    </citation>
    <scope>NUCLEOTIDE SEQUENCE [LARGE SCALE GENOMIC DNA]</scope>
    <source>
        <strain evidence="3">JCM 17738</strain>
    </source>
</reference>
<dbReference type="SUPFAM" id="SSF160904">
    <property type="entry name" value="Jann2411-like"/>
    <property type="match status" value="1"/>
</dbReference>
<organism evidence="2 3">
    <name type="scientific">Ornithinibacter aureus</name>
    <dbReference type="NCBI Taxonomy" id="622664"/>
    <lineage>
        <taxon>Bacteria</taxon>
        <taxon>Bacillati</taxon>
        <taxon>Actinomycetota</taxon>
        <taxon>Actinomycetes</taxon>
        <taxon>Micrococcales</taxon>
        <taxon>Intrasporangiaceae</taxon>
        <taxon>Ornithinibacter</taxon>
    </lineage>
</organism>
<dbReference type="EMBL" id="BAABFX010000020">
    <property type="protein sequence ID" value="GAA4392749.1"/>
    <property type="molecule type" value="Genomic_DNA"/>
</dbReference>
<comment type="caution">
    <text evidence="2">The sequence shown here is derived from an EMBL/GenBank/DDBJ whole genome shotgun (WGS) entry which is preliminary data.</text>
</comment>
<sequence>MIFTYDTDMTLMHAAALVNTGPALGSEHREDLPDVAALVEWMHGWQWTGRHPSTEAEADAVRRLRPRIRQIWGLPEDDLVEATNALLREGRALPQLVRHGDFDWHIHATPDDAPIADRIAVEVGMALVDVIRAGAIDRLKVCAGDDCDDLIIDLSKNRSRKFCDGTCGTRANVAAYRARKAADT</sequence>
<proteinExistence type="predicted"/>
<keyword evidence="3" id="KW-1185">Reference proteome</keyword>
<dbReference type="Pfam" id="PF11706">
    <property type="entry name" value="zf-CGNR"/>
    <property type="match status" value="1"/>
</dbReference>
<name>A0ABP8JLS8_9MICO</name>
<dbReference type="PANTHER" id="PTHR35525">
    <property type="entry name" value="BLL6575 PROTEIN"/>
    <property type="match status" value="1"/>
</dbReference>
<evidence type="ECO:0000259" key="1">
    <source>
        <dbReference type="Pfam" id="PF11706"/>
    </source>
</evidence>
<feature type="domain" description="Zinc finger CGNR" evidence="1">
    <location>
        <begin position="138"/>
        <end position="180"/>
    </location>
</feature>
<dbReference type="Gene3D" id="1.10.3300.10">
    <property type="entry name" value="Jann2411-like domain"/>
    <property type="match status" value="1"/>
</dbReference>
<accession>A0ABP8JLS8</accession>
<evidence type="ECO:0000313" key="3">
    <source>
        <dbReference type="Proteomes" id="UP001500390"/>
    </source>
</evidence>
<dbReference type="InterPro" id="IPR010852">
    <property type="entry name" value="ABATE"/>
</dbReference>
<dbReference type="Proteomes" id="UP001500390">
    <property type="component" value="Unassembled WGS sequence"/>
</dbReference>
<evidence type="ECO:0000313" key="2">
    <source>
        <dbReference type="EMBL" id="GAA4392749.1"/>
    </source>
</evidence>
<dbReference type="PANTHER" id="PTHR35525:SF3">
    <property type="entry name" value="BLL6575 PROTEIN"/>
    <property type="match status" value="1"/>
</dbReference>
<gene>
    <name evidence="2" type="ORF">GCM10023153_12100</name>
</gene>
<protein>
    <submittedName>
        <fullName evidence="2">CGNR zinc finger domain-containing protein</fullName>
    </submittedName>
</protein>